<dbReference type="WBParaSite" id="NBR_0000876801-mRNA-1">
    <property type="protein sequence ID" value="NBR_0000876801-mRNA-1"/>
    <property type="gene ID" value="NBR_0000876801"/>
</dbReference>
<accession>A0A0N4XZW6</accession>
<reference evidence="4" key="1">
    <citation type="submission" date="2017-02" db="UniProtKB">
        <authorList>
            <consortium name="WormBaseParasite"/>
        </authorList>
    </citation>
    <scope>IDENTIFICATION</scope>
</reference>
<feature type="transmembrane region" description="Helical" evidence="1">
    <location>
        <begin position="28"/>
        <end position="54"/>
    </location>
</feature>
<keyword evidence="3" id="KW-1185">Reference proteome</keyword>
<keyword evidence="1" id="KW-1133">Transmembrane helix</keyword>
<protein>
    <submittedName>
        <fullName evidence="4">E3 CR1-alpha</fullName>
    </submittedName>
</protein>
<organism evidence="4">
    <name type="scientific">Nippostrongylus brasiliensis</name>
    <name type="common">Rat hookworm</name>
    <dbReference type="NCBI Taxonomy" id="27835"/>
    <lineage>
        <taxon>Eukaryota</taxon>
        <taxon>Metazoa</taxon>
        <taxon>Ecdysozoa</taxon>
        <taxon>Nematoda</taxon>
        <taxon>Chromadorea</taxon>
        <taxon>Rhabditida</taxon>
        <taxon>Rhabditina</taxon>
        <taxon>Rhabditomorpha</taxon>
        <taxon>Strongyloidea</taxon>
        <taxon>Heligmosomidae</taxon>
        <taxon>Nippostrongylus</taxon>
    </lineage>
</organism>
<evidence type="ECO:0000313" key="3">
    <source>
        <dbReference type="Proteomes" id="UP000271162"/>
    </source>
</evidence>
<keyword evidence="1" id="KW-0472">Membrane</keyword>
<proteinExistence type="predicted"/>
<gene>
    <name evidence="2" type="ORF">NBR_LOCUS8769</name>
</gene>
<keyword evidence="1" id="KW-0812">Transmembrane</keyword>
<dbReference type="EMBL" id="UYSL01020049">
    <property type="protein sequence ID" value="VDL72358.1"/>
    <property type="molecule type" value="Genomic_DNA"/>
</dbReference>
<name>A0A0N4XZW6_NIPBR</name>
<dbReference type="AlphaFoldDB" id="A0A0N4XZW6"/>
<dbReference type="OMA" id="DELSCCT"/>
<dbReference type="Proteomes" id="UP000271162">
    <property type="component" value="Unassembled WGS sequence"/>
</dbReference>
<reference evidence="2 3" key="2">
    <citation type="submission" date="2018-11" db="EMBL/GenBank/DDBJ databases">
        <authorList>
            <consortium name="Pathogen Informatics"/>
        </authorList>
    </citation>
    <scope>NUCLEOTIDE SEQUENCE [LARGE SCALE GENOMIC DNA]</scope>
</reference>
<evidence type="ECO:0000256" key="1">
    <source>
        <dbReference type="SAM" id="Phobius"/>
    </source>
</evidence>
<evidence type="ECO:0000313" key="2">
    <source>
        <dbReference type="EMBL" id="VDL72358.1"/>
    </source>
</evidence>
<evidence type="ECO:0000313" key="4">
    <source>
        <dbReference type="WBParaSite" id="NBR_0000876801-mRNA-1"/>
    </source>
</evidence>
<sequence length="69" mass="7774">MTSDLTDFTITNPLTISQDSLKDFTLSIGMFLLIAVALTGLCWTFLWCHLYVIFDRSKNRKPSTALLCA</sequence>